<dbReference type="Proteomes" id="UP000288805">
    <property type="component" value="Unassembled WGS sequence"/>
</dbReference>
<keyword evidence="7" id="KW-0411">Iron-sulfur</keyword>
<evidence type="ECO:0000256" key="1">
    <source>
        <dbReference type="ARBA" id="ARBA00001966"/>
    </source>
</evidence>
<feature type="domain" description="TRAM" evidence="8">
    <location>
        <begin position="667"/>
        <end position="744"/>
    </location>
</feature>
<dbReference type="GO" id="GO:0080090">
    <property type="term" value="P:regulation of primary metabolic process"/>
    <property type="evidence" value="ECO:0007669"/>
    <property type="project" value="UniProtKB-ARBA"/>
</dbReference>
<dbReference type="GO" id="GO:0035596">
    <property type="term" value="F:methylthiotransferase activity"/>
    <property type="evidence" value="ECO:0007669"/>
    <property type="project" value="InterPro"/>
</dbReference>
<dbReference type="InterPro" id="IPR020612">
    <property type="entry name" value="Methylthiotransferase_CS"/>
</dbReference>
<dbReference type="Pfam" id="PF04055">
    <property type="entry name" value="Radical_SAM"/>
    <property type="match status" value="1"/>
</dbReference>
<dbReference type="InterPro" id="IPR002792">
    <property type="entry name" value="TRAM_dom"/>
</dbReference>
<dbReference type="SFLD" id="SFLDG01061">
    <property type="entry name" value="methylthiotransferase"/>
    <property type="match status" value="1"/>
</dbReference>
<dbReference type="InterPro" id="IPR006638">
    <property type="entry name" value="Elp3/MiaA/NifB-like_rSAM"/>
</dbReference>
<reference evidence="11 12" key="1">
    <citation type="journal article" date="2018" name="PLoS Genet.">
        <title>Population sequencing reveals clonal diversity and ancestral inbreeding in the grapevine cultivar Chardonnay.</title>
        <authorList>
            <person name="Roach M.J."/>
            <person name="Johnson D.L."/>
            <person name="Bohlmann J."/>
            <person name="van Vuuren H.J."/>
            <person name="Jones S.J."/>
            <person name="Pretorius I.S."/>
            <person name="Schmidt S.A."/>
            <person name="Borneman A.R."/>
        </authorList>
    </citation>
    <scope>NUCLEOTIDE SEQUENCE [LARGE SCALE GENOMIC DNA]</scope>
    <source>
        <strain evidence="12">cv. Chardonnay</strain>
        <tissue evidence="11">Leaf</tissue>
    </source>
</reference>
<dbReference type="AlphaFoldDB" id="A0A438EVQ6"/>
<evidence type="ECO:0000256" key="7">
    <source>
        <dbReference type="ARBA" id="ARBA00023014"/>
    </source>
</evidence>
<dbReference type="EMBL" id="QGNW01001179">
    <property type="protein sequence ID" value="RVW51791.1"/>
    <property type="molecule type" value="Genomic_DNA"/>
</dbReference>
<dbReference type="PANTHER" id="PTHR43020">
    <property type="entry name" value="CDK5 REGULATORY SUBUNIT-ASSOCIATED PROTEIN 1"/>
    <property type="match status" value="1"/>
</dbReference>
<sequence length="770" mass="86904">MQNAAFCGNRVIEESLGSPYPTQYAHSWRLLSHRSRPSSPNLTAPSASDFLRDVASVFNLSPQNPTFLLLAAIFVLLPLSGPVSLSLSRENSLNPILTFHSPTSRRFPASTPSLLKPLSPLPKCSPSELITIRFYNPSKRYYVKGVINALLKYAAVGTPMAAVIIWHCHLQFHPCIPFTTAKSDAIFLYLVEEWCPVSASEILPRGRIYHETYGCQMNINDMEIVLSIMKKAGYNEVVEVPESAEVIFINTCAIRDNAEQKVWQRLNYFWFLKRHWKSNVSIGRADSLHPPKVVVLGCMAERLKDKILDADKMVDVVCGPDAYRDLPRLLEEVDYGQKGINTLLSLEETYADISPVRISKNSVTAFVSIMRGCNNMCSFCIVPFTRGRERSRPVESIVREVAELWKEGVKEVMLLGQNVNSYNDASGFDKEVEPGANWKLSEGFSSKCKVKKMGLRFSDLLDRLSTEFPEMRFRYTSPHPKDFPDELLYLMRDRYNVCKSIHLPAQTGSSTVLERMRRGYTREAYLDLVQKIRRIVPDVGITSDFICGKSSDLSLSLSHAHTDAGFDMEHRIYENVKKAKCLLDIFIELAIVVYASGFCGETEEEYADTISLVKAVGYDMAYMFAYSMREKTHAHRNYVDDVPDNIKQRRLAEMIEVFRESTGQCYDSQIGTVQLVLVEGPNKRAPDTELIGKTDRGHRVSFKNTPVPHWDDDVGGNQNPRVGDFVEVRILTSTRASLFGEALAITKLSLFYSNADEAIADEQNLKSSCL</sequence>
<comment type="caution">
    <text evidence="11">The sequence shown here is derived from an EMBL/GenBank/DDBJ whole genome shotgun (WGS) entry which is preliminary data.</text>
</comment>
<dbReference type="Gene3D" id="3.40.50.12160">
    <property type="entry name" value="Methylthiotransferase, N-terminal domain"/>
    <property type="match status" value="1"/>
</dbReference>
<dbReference type="SUPFAM" id="SSF102114">
    <property type="entry name" value="Radical SAM enzymes"/>
    <property type="match status" value="2"/>
</dbReference>
<dbReference type="PROSITE" id="PS50926">
    <property type="entry name" value="TRAM"/>
    <property type="match status" value="1"/>
</dbReference>
<dbReference type="PROSITE" id="PS51449">
    <property type="entry name" value="MTTASE_N"/>
    <property type="match status" value="1"/>
</dbReference>
<dbReference type="PROSITE" id="PS01278">
    <property type="entry name" value="MTTASE_RADICAL"/>
    <property type="match status" value="1"/>
</dbReference>
<dbReference type="GO" id="GO:0046872">
    <property type="term" value="F:metal ion binding"/>
    <property type="evidence" value="ECO:0007669"/>
    <property type="project" value="UniProtKB-KW"/>
</dbReference>
<dbReference type="NCBIfam" id="TIGR00089">
    <property type="entry name" value="MiaB/RimO family radical SAM methylthiotransferase"/>
    <property type="match status" value="1"/>
</dbReference>
<gene>
    <name evidence="11" type="primary">Os11g0592800_1</name>
    <name evidence="11" type="ORF">CK203_066826</name>
</gene>
<dbReference type="SFLD" id="SFLDS00029">
    <property type="entry name" value="Radical_SAM"/>
    <property type="match status" value="1"/>
</dbReference>
<dbReference type="InterPro" id="IPR038135">
    <property type="entry name" value="Methylthiotransferase_N_sf"/>
</dbReference>
<keyword evidence="4" id="KW-0949">S-adenosyl-L-methionine</keyword>
<dbReference type="FunFam" id="3.40.50.12160:FF:000003">
    <property type="entry name" value="CDK5 regulatory subunit-associated protein 1"/>
    <property type="match status" value="1"/>
</dbReference>
<protein>
    <submittedName>
        <fullName evidence="11">CDK5RAP1-like protein</fullName>
    </submittedName>
</protein>
<dbReference type="SFLD" id="SFLDF00413">
    <property type="entry name" value="CDK5RAP1"/>
    <property type="match status" value="1"/>
</dbReference>
<dbReference type="SMART" id="SM00729">
    <property type="entry name" value="Elp3"/>
    <property type="match status" value="1"/>
</dbReference>
<evidence type="ECO:0000256" key="6">
    <source>
        <dbReference type="ARBA" id="ARBA00023004"/>
    </source>
</evidence>
<evidence type="ECO:0000256" key="4">
    <source>
        <dbReference type="ARBA" id="ARBA00022691"/>
    </source>
</evidence>
<feature type="domain" description="Radical SAM core" evidence="10">
    <location>
        <begin position="359"/>
        <end position="664"/>
    </location>
</feature>
<dbReference type="FunFam" id="3.80.30.20:FF:000003">
    <property type="entry name" value="CDK5 regulatory subunit-associated protein 1"/>
    <property type="match status" value="1"/>
</dbReference>
<dbReference type="Pfam" id="PF00919">
    <property type="entry name" value="UPF0004"/>
    <property type="match status" value="1"/>
</dbReference>
<dbReference type="Pfam" id="PF01938">
    <property type="entry name" value="TRAM"/>
    <property type="match status" value="1"/>
</dbReference>
<evidence type="ECO:0000256" key="2">
    <source>
        <dbReference type="ARBA" id="ARBA00009815"/>
    </source>
</evidence>
<dbReference type="GO" id="GO:0051539">
    <property type="term" value="F:4 iron, 4 sulfur cluster binding"/>
    <property type="evidence" value="ECO:0007669"/>
    <property type="project" value="UniProtKB-KW"/>
</dbReference>
<evidence type="ECO:0000256" key="5">
    <source>
        <dbReference type="ARBA" id="ARBA00022723"/>
    </source>
</evidence>
<dbReference type="SFLD" id="SFLDG01082">
    <property type="entry name" value="B12-binding_domain_containing"/>
    <property type="match status" value="1"/>
</dbReference>
<comment type="cofactor">
    <cofactor evidence="1">
        <name>[4Fe-4S] cluster</name>
        <dbReference type="ChEBI" id="CHEBI:49883"/>
    </cofactor>
</comment>
<dbReference type="InterPro" id="IPR013848">
    <property type="entry name" value="Methylthiotransferase_N"/>
</dbReference>
<keyword evidence="6" id="KW-0408">Iron</keyword>
<dbReference type="PANTHER" id="PTHR43020:SF2">
    <property type="entry name" value="MITOCHONDRIAL TRNA METHYLTHIOTRANSFERASE CDK5RAP1"/>
    <property type="match status" value="1"/>
</dbReference>
<dbReference type="GO" id="GO:0060255">
    <property type="term" value="P:regulation of macromolecule metabolic process"/>
    <property type="evidence" value="ECO:0007669"/>
    <property type="project" value="UniProtKB-ARBA"/>
</dbReference>
<evidence type="ECO:0000313" key="11">
    <source>
        <dbReference type="EMBL" id="RVW51791.1"/>
    </source>
</evidence>
<organism evidence="11 12">
    <name type="scientific">Vitis vinifera</name>
    <name type="common">Grape</name>
    <dbReference type="NCBI Taxonomy" id="29760"/>
    <lineage>
        <taxon>Eukaryota</taxon>
        <taxon>Viridiplantae</taxon>
        <taxon>Streptophyta</taxon>
        <taxon>Embryophyta</taxon>
        <taxon>Tracheophyta</taxon>
        <taxon>Spermatophyta</taxon>
        <taxon>Magnoliopsida</taxon>
        <taxon>eudicotyledons</taxon>
        <taxon>Gunneridae</taxon>
        <taxon>Pentapetalae</taxon>
        <taxon>rosids</taxon>
        <taxon>Vitales</taxon>
        <taxon>Vitaceae</taxon>
        <taxon>Viteae</taxon>
        <taxon>Vitis</taxon>
    </lineage>
</organism>
<evidence type="ECO:0000259" key="8">
    <source>
        <dbReference type="PROSITE" id="PS50926"/>
    </source>
</evidence>
<dbReference type="InterPro" id="IPR058240">
    <property type="entry name" value="rSAM_sf"/>
</dbReference>
<feature type="domain" description="MTTase N-terminal" evidence="9">
    <location>
        <begin position="206"/>
        <end position="335"/>
    </location>
</feature>
<dbReference type="InterPro" id="IPR007197">
    <property type="entry name" value="rSAM"/>
</dbReference>
<dbReference type="PROSITE" id="PS51918">
    <property type="entry name" value="RADICAL_SAM"/>
    <property type="match status" value="1"/>
</dbReference>
<dbReference type="InterPro" id="IPR023404">
    <property type="entry name" value="rSAM_horseshoe"/>
</dbReference>
<comment type="similarity">
    <text evidence="2">Belongs to the methylthiotransferase family. MiaB subfamily.</text>
</comment>
<keyword evidence="3" id="KW-0004">4Fe-4S</keyword>
<evidence type="ECO:0000256" key="3">
    <source>
        <dbReference type="ARBA" id="ARBA00022485"/>
    </source>
</evidence>
<name>A0A438EVQ6_VITVI</name>
<evidence type="ECO:0000259" key="9">
    <source>
        <dbReference type="PROSITE" id="PS51449"/>
    </source>
</evidence>
<evidence type="ECO:0000313" key="12">
    <source>
        <dbReference type="Proteomes" id="UP000288805"/>
    </source>
</evidence>
<dbReference type="GO" id="GO:0006400">
    <property type="term" value="P:tRNA modification"/>
    <property type="evidence" value="ECO:0007669"/>
    <property type="project" value="InterPro"/>
</dbReference>
<keyword evidence="5" id="KW-0479">Metal-binding</keyword>
<accession>A0A438EVQ6</accession>
<evidence type="ECO:0000259" key="10">
    <source>
        <dbReference type="PROSITE" id="PS51918"/>
    </source>
</evidence>
<dbReference type="Gene3D" id="3.80.30.20">
    <property type="entry name" value="tm_1862 like domain"/>
    <property type="match status" value="2"/>
</dbReference>
<dbReference type="InterPro" id="IPR005839">
    <property type="entry name" value="Methylthiotransferase"/>
</dbReference>
<proteinExistence type="inferred from homology"/>